<dbReference type="GO" id="GO:0006396">
    <property type="term" value="P:RNA processing"/>
    <property type="evidence" value="ECO:0007669"/>
    <property type="project" value="InterPro"/>
</dbReference>
<protein>
    <submittedName>
        <fullName evidence="5">23S rRNA (Guanosine(2251)-2'-O)-methyltransferase RlmB</fullName>
    </submittedName>
</protein>
<reference evidence="5 6" key="1">
    <citation type="submission" date="2020-06" db="EMBL/GenBank/DDBJ databases">
        <authorList>
            <person name="Kang J."/>
        </authorList>
    </citation>
    <scope>NUCLEOTIDE SEQUENCE [LARGE SCALE GENOMIC DNA]</scope>
    <source>
        <strain evidence="5 6">DCY120</strain>
    </source>
</reference>
<dbReference type="GO" id="GO:0003723">
    <property type="term" value="F:RNA binding"/>
    <property type="evidence" value="ECO:0007669"/>
    <property type="project" value="InterPro"/>
</dbReference>
<dbReference type="FunFam" id="3.40.1280.10:FF:000008">
    <property type="entry name" value="Group 3 RNA methyltransferase TrmH"/>
    <property type="match status" value="1"/>
</dbReference>
<dbReference type="SUPFAM" id="SSF55315">
    <property type="entry name" value="L30e-like"/>
    <property type="match status" value="1"/>
</dbReference>
<dbReference type="SMART" id="SM00967">
    <property type="entry name" value="SpoU_sub_bind"/>
    <property type="match status" value="1"/>
</dbReference>
<dbReference type="Pfam" id="PF00588">
    <property type="entry name" value="SpoU_methylase"/>
    <property type="match status" value="1"/>
</dbReference>
<evidence type="ECO:0000256" key="3">
    <source>
        <dbReference type="ARBA" id="ARBA00022679"/>
    </source>
</evidence>
<comment type="similarity">
    <text evidence="1">Belongs to the class IV-like SAM-binding methyltransferase superfamily. RNA methyltransferase TrmH family.</text>
</comment>
<name>A0A850R0V8_9LACO</name>
<dbReference type="RefSeq" id="WP_176942159.1">
    <property type="nucleotide sequence ID" value="NZ_JABZEC010000002.1"/>
</dbReference>
<accession>A0A850R0V8</accession>
<sequence length="257" mass="28556">MHTTSNKPERELVFGIYAVQALFQLPDVQQQVNKVFLQKNLPHNDKLQALLKTARRLHLIIQEVPKQKLDDLTQKENHQGIVVTVAPLRYWELPELLDHLTQSKETPFFLVLDNLNDPRNFGSILRTADAVGVNGVIIPKRRAASATGLVAKTSTGALARIPIVRVTNLVRTLQELKEAGIWVFGTAMQGSDYRQWDARGPIALVIGNEEKGLSPLVQKQMDATLTIPMVGEVQSLNASVATGILLYQAFTSREGDH</sequence>
<feature type="domain" description="RNA 2-O ribose methyltransferase substrate binding" evidence="4">
    <location>
        <begin position="12"/>
        <end position="91"/>
    </location>
</feature>
<organism evidence="5 6">
    <name type="scientific">Bombilactobacillus apium</name>
    <dbReference type="NCBI Taxonomy" id="2675299"/>
    <lineage>
        <taxon>Bacteria</taxon>
        <taxon>Bacillati</taxon>
        <taxon>Bacillota</taxon>
        <taxon>Bacilli</taxon>
        <taxon>Lactobacillales</taxon>
        <taxon>Lactobacillaceae</taxon>
        <taxon>Bombilactobacillus</taxon>
    </lineage>
</organism>
<dbReference type="GO" id="GO:0005829">
    <property type="term" value="C:cytosol"/>
    <property type="evidence" value="ECO:0007669"/>
    <property type="project" value="TreeGrafter"/>
</dbReference>
<dbReference type="EMBL" id="JABZEC010000002">
    <property type="protein sequence ID" value="NVY95990.1"/>
    <property type="molecule type" value="Genomic_DNA"/>
</dbReference>
<keyword evidence="2 5" id="KW-0489">Methyltransferase</keyword>
<dbReference type="InterPro" id="IPR001537">
    <property type="entry name" value="SpoU_MeTrfase"/>
</dbReference>
<dbReference type="InterPro" id="IPR029028">
    <property type="entry name" value="Alpha/beta_knot_MTases"/>
</dbReference>
<dbReference type="InterPro" id="IPR029064">
    <property type="entry name" value="Ribosomal_eL30-like_sf"/>
</dbReference>
<evidence type="ECO:0000259" key="4">
    <source>
        <dbReference type="SMART" id="SM00967"/>
    </source>
</evidence>
<keyword evidence="6" id="KW-1185">Reference proteome</keyword>
<dbReference type="PANTHER" id="PTHR46429">
    <property type="entry name" value="23S RRNA (GUANOSINE-2'-O-)-METHYLTRANSFERASE RLMB"/>
    <property type="match status" value="1"/>
</dbReference>
<dbReference type="SUPFAM" id="SSF75217">
    <property type="entry name" value="alpha/beta knot"/>
    <property type="match status" value="1"/>
</dbReference>
<dbReference type="Pfam" id="PF08032">
    <property type="entry name" value="SpoU_sub_bind"/>
    <property type="match status" value="1"/>
</dbReference>
<dbReference type="GO" id="GO:0008173">
    <property type="term" value="F:RNA methyltransferase activity"/>
    <property type="evidence" value="ECO:0007669"/>
    <property type="project" value="InterPro"/>
</dbReference>
<dbReference type="InterPro" id="IPR013123">
    <property type="entry name" value="SpoU_subst-bd"/>
</dbReference>
<comment type="caution">
    <text evidence="5">The sequence shown here is derived from an EMBL/GenBank/DDBJ whole genome shotgun (WGS) entry which is preliminary data.</text>
</comment>
<evidence type="ECO:0000256" key="2">
    <source>
        <dbReference type="ARBA" id="ARBA00022603"/>
    </source>
</evidence>
<dbReference type="InterPro" id="IPR029026">
    <property type="entry name" value="tRNA_m1G_MTases_N"/>
</dbReference>
<dbReference type="NCBIfam" id="TIGR00186">
    <property type="entry name" value="rRNA_methyl_3"/>
    <property type="match status" value="1"/>
</dbReference>
<dbReference type="Gene3D" id="3.30.1330.30">
    <property type="match status" value="1"/>
</dbReference>
<dbReference type="CDD" id="cd18103">
    <property type="entry name" value="SpoU-like_RlmB"/>
    <property type="match status" value="1"/>
</dbReference>
<dbReference type="Gene3D" id="3.40.1280.10">
    <property type="match status" value="1"/>
</dbReference>
<dbReference type="InterPro" id="IPR004441">
    <property type="entry name" value="rRNA_MeTrfase_TrmH"/>
</dbReference>
<evidence type="ECO:0000313" key="6">
    <source>
        <dbReference type="Proteomes" id="UP000563523"/>
    </source>
</evidence>
<evidence type="ECO:0000313" key="5">
    <source>
        <dbReference type="EMBL" id="NVY95990.1"/>
    </source>
</evidence>
<dbReference type="Proteomes" id="UP000563523">
    <property type="component" value="Unassembled WGS sequence"/>
</dbReference>
<proteinExistence type="inferred from homology"/>
<dbReference type="PANTHER" id="PTHR46429:SF1">
    <property type="entry name" value="23S RRNA (GUANOSINE-2'-O-)-METHYLTRANSFERASE RLMB"/>
    <property type="match status" value="1"/>
</dbReference>
<dbReference type="AlphaFoldDB" id="A0A850R0V8"/>
<dbReference type="GO" id="GO:0032259">
    <property type="term" value="P:methylation"/>
    <property type="evidence" value="ECO:0007669"/>
    <property type="project" value="UniProtKB-KW"/>
</dbReference>
<gene>
    <name evidence="5" type="primary">rlmB</name>
    <name evidence="5" type="ORF">HU830_02140</name>
</gene>
<keyword evidence="3 5" id="KW-0808">Transferase</keyword>
<evidence type="ECO:0000256" key="1">
    <source>
        <dbReference type="ARBA" id="ARBA00007228"/>
    </source>
</evidence>